<feature type="transmembrane region" description="Helical" evidence="9">
    <location>
        <begin position="67"/>
        <end position="91"/>
    </location>
</feature>
<evidence type="ECO:0000313" key="11">
    <source>
        <dbReference type="EMBL" id="KNC82326.1"/>
    </source>
</evidence>
<proteinExistence type="inferred from homology"/>
<dbReference type="AlphaFoldDB" id="A0A0L0G0F7"/>
<organism evidence="11 12">
    <name type="scientific">Sphaeroforma arctica JP610</name>
    <dbReference type="NCBI Taxonomy" id="667725"/>
    <lineage>
        <taxon>Eukaryota</taxon>
        <taxon>Ichthyosporea</taxon>
        <taxon>Ichthyophonida</taxon>
        <taxon>Sphaeroforma</taxon>
    </lineage>
</organism>
<evidence type="ECO:0000313" key="12">
    <source>
        <dbReference type="Proteomes" id="UP000054560"/>
    </source>
</evidence>
<keyword evidence="8 9" id="KW-0472">Membrane</keyword>
<feature type="transmembrane region" description="Helical" evidence="9">
    <location>
        <begin position="158"/>
        <end position="179"/>
    </location>
</feature>
<evidence type="ECO:0000256" key="2">
    <source>
        <dbReference type="ARBA" id="ARBA00008066"/>
    </source>
</evidence>
<comment type="subcellular location">
    <subcellularLocation>
        <location evidence="1">Vacuole membrane</location>
        <topology evidence="1">Multi-pass membrane protein</topology>
    </subcellularLocation>
</comment>
<keyword evidence="3" id="KW-0813">Transport</keyword>
<feature type="transmembrane region" description="Helical" evidence="9">
    <location>
        <begin position="366"/>
        <end position="386"/>
    </location>
</feature>
<evidence type="ECO:0000256" key="1">
    <source>
        <dbReference type="ARBA" id="ARBA00004128"/>
    </source>
</evidence>
<dbReference type="GO" id="GO:0005774">
    <property type="term" value="C:vacuolar membrane"/>
    <property type="evidence" value="ECO:0007669"/>
    <property type="project" value="UniProtKB-SubCell"/>
</dbReference>
<keyword evidence="4" id="KW-0926">Vacuole</keyword>
<dbReference type="GO" id="GO:0005313">
    <property type="term" value="F:L-glutamate transmembrane transporter activity"/>
    <property type="evidence" value="ECO:0007669"/>
    <property type="project" value="TreeGrafter"/>
</dbReference>
<dbReference type="eggNOG" id="KOG1305">
    <property type="taxonomic scope" value="Eukaryota"/>
</dbReference>
<reference evidence="11 12" key="1">
    <citation type="submission" date="2011-02" db="EMBL/GenBank/DDBJ databases">
        <title>The Genome Sequence of Sphaeroforma arctica JP610.</title>
        <authorList>
            <consortium name="The Broad Institute Genome Sequencing Platform"/>
            <person name="Russ C."/>
            <person name="Cuomo C."/>
            <person name="Young S.K."/>
            <person name="Zeng Q."/>
            <person name="Gargeya S."/>
            <person name="Alvarado L."/>
            <person name="Berlin A."/>
            <person name="Chapman S.B."/>
            <person name="Chen Z."/>
            <person name="Freedman E."/>
            <person name="Gellesch M."/>
            <person name="Goldberg J."/>
            <person name="Griggs A."/>
            <person name="Gujja S."/>
            <person name="Heilman E."/>
            <person name="Heiman D."/>
            <person name="Howarth C."/>
            <person name="Mehta T."/>
            <person name="Neiman D."/>
            <person name="Pearson M."/>
            <person name="Roberts A."/>
            <person name="Saif S."/>
            <person name="Shea T."/>
            <person name="Shenoy N."/>
            <person name="Sisk P."/>
            <person name="Stolte C."/>
            <person name="Sykes S."/>
            <person name="White J."/>
            <person name="Yandava C."/>
            <person name="Burger G."/>
            <person name="Gray M.W."/>
            <person name="Holland P.W.H."/>
            <person name="King N."/>
            <person name="Lang F.B.F."/>
            <person name="Roger A.J."/>
            <person name="Ruiz-Trillo I."/>
            <person name="Haas B."/>
            <person name="Nusbaum C."/>
            <person name="Birren B."/>
        </authorList>
    </citation>
    <scope>NUCLEOTIDE SEQUENCE [LARGE SCALE GENOMIC DNA]</scope>
    <source>
        <strain evidence="11 12">JP610</strain>
    </source>
</reference>
<evidence type="ECO:0000256" key="5">
    <source>
        <dbReference type="ARBA" id="ARBA00022692"/>
    </source>
</evidence>
<dbReference type="RefSeq" id="XP_014156228.1">
    <property type="nucleotide sequence ID" value="XM_014300753.1"/>
</dbReference>
<dbReference type="PANTHER" id="PTHR22950:SF678">
    <property type="entry name" value="VACUOLAR AMINO ACID TRANSPORTER 5-RELATED"/>
    <property type="match status" value="1"/>
</dbReference>
<protein>
    <recommendedName>
        <fullName evidence="10">Amino acid transporter transmembrane domain-containing protein</fullName>
    </recommendedName>
</protein>
<dbReference type="PANTHER" id="PTHR22950">
    <property type="entry name" value="AMINO ACID TRANSPORTER"/>
    <property type="match status" value="1"/>
</dbReference>
<keyword evidence="7 9" id="KW-1133">Transmembrane helix</keyword>
<dbReference type="GO" id="GO:0015189">
    <property type="term" value="F:L-lysine transmembrane transporter activity"/>
    <property type="evidence" value="ECO:0007669"/>
    <property type="project" value="TreeGrafter"/>
</dbReference>
<dbReference type="EMBL" id="KQ241937">
    <property type="protein sequence ID" value="KNC82326.1"/>
    <property type="molecule type" value="Genomic_DNA"/>
</dbReference>
<feature type="transmembrane region" description="Helical" evidence="9">
    <location>
        <begin position="112"/>
        <end position="138"/>
    </location>
</feature>
<evidence type="ECO:0000256" key="6">
    <source>
        <dbReference type="ARBA" id="ARBA00022970"/>
    </source>
</evidence>
<dbReference type="GO" id="GO:0005302">
    <property type="term" value="F:L-tyrosine transmembrane transporter activity"/>
    <property type="evidence" value="ECO:0007669"/>
    <property type="project" value="TreeGrafter"/>
</dbReference>
<feature type="transmembrane region" description="Helical" evidence="9">
    <location>
        <begin position="245"/>
        <end position="263"/>
    </location>
</feature>
<dbReference type="GO" id="GO:0015194">
    <property type="term" value="F:L-serine transmembrane transporter activity"/>
    <property type="evidence" value="ECO:0007669"/>
    <property type="project" value="TreeGrafter"/>
</dbReference>
<feature type="transmembrane region" description="Helical" evidence="9">
    <location>
        <begin position="191"/>
        <end position="209"/>
    </location>
</feature>
<feature type="transmembrane region" description="Helical" evidence="9">
    <location>
        <begin position="429"/>
        <end position="453"/>
    </location>
</feature>
<dbReference type="Proteomes" id="UP000054560">
    <property type="component" value="Unassembled WGS sequence"/>
</dbReference>
<feature type="domain" description="Amino acid transporter transmembrane" evidence="10">
    <location>
        <begin position="38"/>
        <end position="453"/>
    </location>
</feature>
<dbReference type="GO" id="GO:0005290">
    <property type="term" value="F:L-histidine transmembrane transporter activity"/>
    <property type="evidence" value="ECO:0007669"/>
    <property type="project" value="TreeGrafter"/>
</dbReference>
<feature type="transmembrane region" description="Helical" evidence="9">
    <location>
        <begin position="319"/>
        <end position="335"/>
    </location>
</feature>
<evidence type="ECO:0000256" key="7">
    <source>
        <dbReference type="ARBA" id="ARBA00022989"/>
    </source>
</evidence>
<evidence type="ECO:0000259" key="10">
    <source>
        <dbReference type="Pfam" id="PF01490"/>
    </source>
</evidence>
<sequence length="454" mass="50396">MSNQKSEYQGKAENNTVSTEDLILDDDEHDYDSDTQGKGTVFSGFLNLSNTIIGSGILGLPSAFMGLGYVMGTVFVVLCGLMSAFTLHLLSKCSHKIGGRHHSYGSVAHASVPWLSWFVDLVVIFNCFGAGVSYLIIFGDNMPDFMEYVAKINDPDSIWLNRHLWISVAFVVFGIPLTVAPRLDFLKYTSFLALVSVTYCMILVILFWAEPSAEWNPCADYTDESSCRGPSEAFNSNFLDIFKALPVYVFAFCCHYNIFGIYNEMRVQTVRSMDFVVSCALCFVGSMYIVFGLGGYLTYGTETKSNILLNFPLNTVSSIARFAISFVVAVSYPLMTHPVRSAMLHLYDIIISRFGSEEKSEKAGKIAYWVCTVIVLAVTYVIAMLVTDLGFVFGVIGATASSMIAFVLPGVFYVMQYKGETKDSAWEKVLFYGAWFFIAFGIVFSVIATYVMFV</sequence>
<dbReference type="Pfam" id="PF01490">
    <property type="entry name" value="Aa_trans"/>
    <property type="match status" value="1"/>
</dbReference>
<evidence type="ECO:0000256" key="9">
    <source>
        <dbReference type="SAM" id="Phobius"/>
    </source>
</evidence>
<dbReference type="InterPro" id="IPR013057">
    <property type="entry name" value="AA_transpt_TM"/>
</dbReference>
<keyword evidence="12" id="KW-1185">Reference proteome</keyword>
<dbReference type="GO" id="GO:0061459">
    <property type="term" value="F:L-arginine transmembrane transporter activity"/>
    <property type="evidence" value="ECO:0007669"/>
    <property type="project" value="TreeGrafter"/>
</dbReference>
<comment type="similarity">
    <text evidence="2">Belongs to the amino acid/polyamine transporter 2 family.</text>
</comment>
<evidence type="ECO:0000256" key="4">
    <source>
        <dbReference type="ARBA" id="ARBA00022554"/>
    </source>
</evidence>
<keyword evidence="5 9" id="KW-0812">Transmembrane</keyword>
<feature type="transmembrane region" description="Helical" evidence="9">
    <location>
        <begin position="275"/>
        <end position="299"/>
    </location>
</feature>
<dbReference type="GeneID" id="25905894"/>
<name>A0A0L0G0F7_9EUKA</name>
<dbReference type="STRING" id="667725.A0A0L0G0F7"/>
<feature type="transmembrane region" description="Helical" evidence="9">
    <location>
        <begin position="392"/>
        <end position="417"/>
    </location>
</feature>
<gene>
    <name evidence="11" type="ORF">SARC_05390</name>
</gene>
<keyword evidence="6" id="KW-0029">Amino-acid transport</keyword>
<evidence type="ECO:0000256" key="3">
    <source>
        <dbReference type="ARBA" id="ARBA00022448"/>
    </source>
</evidence>
<accession>A0A0L0G0F7</accession>
<evidence type="ECO:0000256" key="8">
    <source>
        <dbReference type="ARBA" id="ARBA00023136"/>
    </source>
</evidence>
<dbReference type="OrthoDB" id="438545at2759"/>